<feature type="transmembrane region" description="Helical" evidence="1">
    <location>
        <begin position="29"/>
        <end position="48"/>
    </location>
</feature>
<feature type="transmembrane region" description="Helical" evidence="1">
    <location>
        <begin position="7"/>
        <end position="23"/>
    </location>
</feature>
<feature type="transmembrane region" description="Helical" evidence="1">
    <location>
        <begin position="91"/>
        <end position="111"/>
    </location>
</feature>
<keyword evidence="1" id="KW-0472">Membrane</keyword>
<gene>
    <name evidence="2" type="ORF">SACC_31810</name>
</gene>
<name>A0AAQ4CWI3_9CREN</name>
<protein>
    <submittedName>
        <fullName evidence="2">Uncharacterized protein</fullName>
    </submittedName>
</protein>
<sequence length="120" mass="13452">MDLTRFSLILTIISLTLGGFLLLDKVPIFLSIGTFSIVVILIVSLFLIDKITIIKYILLILAILGIIVSSLSNPHIKALEEIGKTLYISTLDVLMVLGFYVGPTLYIISIIKENLKRRRY</sequence>
<keyword evidence="1" id="KW-0812">Transmembrane</keyword>
<keyword evidence="3" id="KW-1185">Reference proteome</keyword>
<dbReference type="GeneID" id="68867904"/>
<proteinExistence type="predicted"/>
<dbReference type="Proteomes" id="UP001319921">
    <property type="component" value="Chromosome"/>
</dbReference>
<dbReference type="KEGG" id="scas:SACC_31810"/>
<dbReference type="AlphaFoldDB" id="A0AAQ4CWI3"/>
<dbReference type="EMBL" id="AP025226">
    <property type="protein sequence ID" value="BDC00165.1"/>
    <property type="molecule type" value="Genomic_DNA"/>
</dbReference>
<feature type="transmembrane region" description="Helical" evidence="1">
    <location>
        <begin position="53"/>
        <end position="71"/>
    </location>
</feature>
<keyword evidence="1" id="KW-1133">Transmembrane helix</keyword>
<organism evidence="2 3">
    <name type="scientific">Saccharolobus caldissimus</name>
    <dbReference type="NCBI Taxonomy" id="1702097"/>
    <lineage>
        <taxon>Archaea</taxon>
        <taxon>Thermoproteota</taxon>
        <taxon>Thermoprotei</taxon>
        <taxon>Sulfolobales</taxon>
        <taxon>Sulfolobaceae</taxon>
        <taxon>Saccharolobus</taxon>
    </lineage>
</organism>
<dbReference type="RefSeq" id="WP_229570874.1">
    <property type="nucleotide sequence ID" value="NZ_AP025226.1"/>
</dbReference>
<evidence type="ECO:0000256" key="1">
    <source>
        <dbReference type="SAM" id="Phobius"/>
    </source>
</evidence>
<evidence type="ECO:0000313" key="2">
    <source>
        <dbReference type="EMBL" id="BDC00165.1"/>
    </source>
</evidence>
<accession>A0AAQ4CWI3</accession>
<evidence type="ECO:0000313" key="3">
    <source>
        <dbReference type="Proteomes" id="UP001319921"/>
    </source>
</evidence>
<reference evidence="2 3" key="1">
    <citation type="journal article" date="2022" name="Microbiol. Resour. Announc.">
        <title>Complete Genome Sequence of the Hyperthermophilic and Acidophilic Archaeon Saccharolobus caldissimus Strain HS-3T.</title>
        <authorList>
            <person name="Sakai H.D."/>
            <person name="Kurosawa N."/>
        </authorList>
    </citation>
    <scope>NUCLEOTIDE SEQUENCE [LARGE SCALE GENOMIC DNA]</scope>
    <source>
        <strain evidence="2 3">JCM32116</strain>
    </source>
</reference>